<evidence type="ECO:0000313" key="2">
    <source>
        <dbReference type="EMBL" id="KAF7785692.1"/>
    </source>
</evidence>
<protein>
    <submittedName>
        <fullName evidence="2">Uncharacterized protein</fullName>
    </submittedName>
</protein>
<name>A0A8T0C6M1_9GAMM</name>
<keyword evidence="1" id="KW-0472">Membrane</keyword>
<proteinExistence type="predicted"/>
<sequence length="126" mass="13203">MIKGQVAKAVGYSLLSPLIVGIVLGGYYALLSGQSKILFQILMTAVANAHIVGLSMACFVLPAYMALLRYNKVTYSAVLTAGMLGGALFSFLFVASSGMVFIINAVMAALGGGLFLFSLRRNARSA</sequence>
<organism evidence="2 3">
    <name type="scientific">Pseudoalteromonas rubra</name>
    <dbReference type="NCBI Taxonomy" id="43658"/>
    <lineage>
        <taxon>Bacteria</taxon>
        <taxon>Pseudomonadati</taxon>
        <taxon>Pseudomonadota</taxon>
        <taxon>Gammaproteobacteria</taxon>
        <taxon>Alteromonadales</taxon>
        <taxon>Pseudoalteromonadaceae</taxon>
        <taxon>Pseudoalteromonas</taxon>
    </lineage>
</organism>
<dbReference type="AlphaFoldDB" id="A0A8T0C6M1"/>
<evidence type="ECO:0000313" key="3">
    <source>
        <dbReference type="Proteomes" id="UP000016480"/>
    </source>
</evidence>
<accession>A0A8T0C6M1</accession>
<dbReference type="EMBL" id="AHCD03000035">
    <property type="protein sequence ID" value="KAF7785692.1"/>
    <property type="molecule type" value="Genomic_DNA"/>
</dbReference>
<keyword evidence="1" id="KW-1133">Transmembrane helix</keyword>
<feature type="transmembrane region" description="Helical" evidence="1">
    <location>
        <begin position="99"/>
        <end position="119"/>
    </location>
</feature>
<feature type="transmembrane region" description="Helical" evidence="1">
    <location>
        <begin position="37"/>
        <end position="61"/>
    </location>
</feature>
<keyword evidence="1" id="KW-0812">Transmembrane</keyword>
<comment type="caution">
    <text evidence="2">The sequence shown here is derived from an EMBL/GenBank/DDBJ whole genome shotgun (WGS) entry which is preliminary data.</text>
</comment>
<feature type="transmembrane region" description="Helical" evidence="1">
    <location>
        <begin position="12"/>
        <end position="31"/>
    </location>
</feature>
<gene>
    <name evidence="2" type="ORF">PRUB_a0053</name>
</gene>
<dbReference type="Proteomes" id="UP000016480">
    <property type="component" value="Unassembled WGS sequence"/>
</dbReference>
<feature type="transmembrane region" description="Helical" evidence="1">
    <location>
        <begin position="73"/>
        <end position="93"/>
    </location>
</feature>
<evidence type="ECO:0000256" key="1">
    <source>
        <dbReference type="SAM" id="Phobius"/>
    </source>
</evidence>
<reference evidence="2 3" key="1">
    <citation type="journal article" date="2012" name="J. Bacteriol.">
        <title>Genome sequence of the cycloprodigiosin-producing bacterial strain Pseudoalteromonas rubra ATCC 29570(T).</title>
        <authorList>
            <person name="Xie B.B."/>
            <person name="Shu Y.L."/>
            <person name="Qin Q.L."/>
            <person name="Rong J.C."/>
            <person name="Zhang X.Y."/>
            <person name="Chen X.L."/>
            <person name="Zhou B.C."/>
            <person name="Zhang Y.Z."/>
        </authorList>
    </citation>
    <scope>NUCLEOTIDE SEQUENCE [LARGE SCALE GENOMIC DNA]</scope>
    <source>
        <strain evidence="2 3">DSM 6842</strain>
    </source>
</reference>